<gene>
    <name evidence="2" type="ORF">LCGC14_1193010</name>
    <name evidence="1" type="ORF">LCGC14_2445660</name>
</gene>
<reference evidence="2" key="1">
    <citation type="journal article" date="2015" name="Nature">
        <title>Complex archaea that bridge the gap between prokaryotes and eukaryotes.</title>
        <authorList>
            <person name="Spang A."/>
            <person name="Saw J.H."/>
            <person name="Jorgensen S.L."/>
            <person name="Zaremba-Niedzwiedzka K."/>
            <person name="Martijn J."/>
            <person name="Lind A.E."/>
            <person name="van Eijk R."/>
            <person name="Schleper C."/>
            <person name="Guy L."/>
            <person name="Ettema T.J."/>
        </authorList>
    </citation>
    <scope>NUCLEOTIDE SEQUENCE</scope>
</reference>
<dbReference type="AlphaFoldDB" id="A0A0F9P1K5"/>
<organism evidence="2">
    <name type="scientific">marine sediment metagenome</name>
    <dbReference type="NCBI Taxonomy" id="412755"/>
    <lineage>
        <taxon>unclassified sequences</taxon>
        <taxon>metagenomes</taxon>
        <taxon>ecological metagenomes</taxon>
    </lineage>
</organism>
<protein>
    <submittedName>
        <fullName evidence="2">Uncharacterized protein</fullName>
    </submittedName>
</protein>
<dbReference type="EMBL" id="LAZR01006069">
    <property type="protein sequence ID" value="KKM94970.1"/>
    <property type="molecule type" value="Genomic_DNA"/>
</dbReference>
<comment type="caution">
    <text evidence="2">The sequence shown here is derived from an EMBL/GenBank/DDBJ whole genome shotgun (WGS) entry which is preliminary data.</text>
</comment>
<evidence type="ECO:0000313" key="2">
    <source>
        <dbReference type="EMBL" id="KKM94970.1"/>
    </source>
</evidence>
<proteinExistence type="predicted"/>
<accession>A0A0F9P1K5</accession>
<name>A0A0F9P1K5_9ZZZZ</name>
<evidence type="ECO:0000313" key="1">
    <source>
        <dbReference type="EMBL" id="KKL21417.1"/>
    </source>
</evidence>
<dbReference type="EMBL" id="LAZR01037739">
    <property type="protein sequence ID" value="KKL21417.1"/>
    <property type="molecule type" value="Genomic_DNA"/>
</dbReference>
<sequence>MKVTLRDLWKGVRDYETAQQRYRNEQTEKRSKEFNASIDKLGLLFHKVTK</sequence>